<proteinExistence type="predicted"/>
<accession>A0A8J4Y471</accession>
<evidence type="ECO:0000256" key="1">
    <source>
        <dbReference type="SAM" id="MobiDB-lite"/>
    </source>
</evidence>
<feature type="compositionally biased region" description="Pro residues" evidence="1">
    <location>
        <begin position="1"/>
        <end position="12"/>
    </location>
</feature>
<keyword evidence="3" id="KW-1185">Reference proteome</keyword>
<evidence type="ECO:0000313" key="2">
    <source>
        <dbReference type="EMBL" id="KAG0720402.1"/>
    </source>
</evidence>
<protein>
    <submittedName>
        <fullName evidence="2">Uncharacterized protein</fullName>
    </submittedName>
</protein>
<dbReference type="EMBL" id="JACEEZ010012922">
    <property type="protein sequence ID" value="KAG0720402.1"/>
    <property type="molecule type" value="Genomic_DNA"/>
</dbReference>
<organism evidence="2 3">
    <name type="scientific">Chionoecetes opilio</name>
    <name type="common">Atlantic snow crab</name>
    <name type="synonym">Cancer opilio</name>
    <dbReference type="NCBI Taxonomy" id="41210"/>
    <lineage>
        <taxon>Eukaryota</taxon>
        <taxon>Metazoa</taxon>
        <taxon>Ecdysozoa</taxon>
        <taxon>Arthropoda</taxon>
        <taxon>Crustacea</taxon>
        <taxon>Multicrustacea</taxon>
        <taxon>Malacostraca</taxon>
        <taxon>Eumalacostraca</taxon>
        <taxon>Eucarida</taxon>
        <taxon>Decapoda</taxon>
        <taxon>Pleocyemata</taxon>
        <taxon>Brachyura</taxon>
        <taxon>Eubrachyura</taxon>
        <taxon>Majoidea</taxon>
        <taxon>Majidae</taxon>
        <taxon>Chionoecetes</taxon>
    </lineage>
</organism>
<dbReference type="AlphaFoldDB" id="A0A8J4Y471"/>
<reference evidence="2" key="1">
    <citation type="submission" date="2020-07" db="EMBL/GenBank/DDBJ databases">
        <title>The High-quality genome of the commercially important snow crab, Chionoecetes opilio.</title>
        <authorList>
            <person name="Jeong J.-H."/>
            <person name="Ryu S."/>
        </authorList>
    </citation>
    <scope>NUCLEOTIDE SEQUENCE</scope>
    <source>
        <strain evidence="2">MADBK_172401_WGS</strain>
        <tissue evidence="2">Digestive gland</tissue>
    </source>
</reference>
<comment type="caution">
    <text evidence="2">The sequence shown here is derived from an EMBL/GenBank/DDBJ whole genome shotgun (WGS) entry which is preliminary data.</text>
</comment>
<name>A0A8J4Y471_CHIOP</name>
<evidence type="ECO:0000313" key="3">
    <source>
        <dbReference type="Proteomes" id="UP000770661"/>
    </source>
</evidence>
<dbReference type="Proteomes" id="UP000770661">
    <property type="component" value="Unassembled WGS sequence"/>
</dbReference>
<dbReference type="OrthoDB" id="10596157at2759"/>
<gene>
    <name evidence="2" type="ORF">GWK47_048590</name>
</gene>
<sequence length="250" mass="28211">MEVDAAPPPMAPKPATRESLPAAHGQSPARRCEQATQTLARTYTFQEADLVDFLITYDHLVCQETVALEEKISHEPAFSLVKRLLREGKPLPRTLPTARPLNRRIHFYDHVGEKDWVQFTDDQQTADQDTIDDALLLLDEDRDLTDGEMARLLGHRHCSVGKSHQAALLFHARHQQEHSCYLNQAPQHSGRHRPQGDFLYPLARLRGNHGPGVFTLHWASAALTRLHCSSLRGKGAMTSRPTMPSTARRR</sequence>
<feature type="region of interest" description="Disordered" evidence="1">
    <location>
        <begin position="1"/>
        <end position="30"/>
    </location>
</feature>